<evidence type="ECO:0000256" key="1">
    <source>
        <dbReference type="SAM" id="Phobius"/>
    </source>
</evidence>
<sequence>MNAGDTDDRTTWTTPAPALAAVAAGGVALGIAAIFAADAPSMVLVGVAALGLLGLAGLGLRQRPRVTIVPGAEPRLVVRGLTGPVSYTRPQILRARITHYRRLGRKTPMLELDVERPDHDDDRLLIFGRWDLGANPEELFEAMLRHSLVHRG</sequence>
<dbReference type="Pfam" id="PF10756">
    <property type="entry name" value="bPH_6"/>
    <property type="match status" value="1"/>
</dbReference>
<name>A0ABV8DVN8_9NOCA</name>
<dbReference type="RefSeq" id="WP_378613528.1">
    <property type="nucleotide sequence ID" value="NZ_JBHSAX010000014.1"/>
</dbReference>
<comment type="caution">
    <text evidence="3">The sequence shown here is derived from an EMBL/GenBank/DDBJ whole genome shotgun (WGS) entry which is preliminary data.</text>
</comment>
<feature type="transmembrane region" description="Helical" evidence="1">
    <location>
        <begin position="12"/>
        <end position="36"/>
    </location>
</feature>
<reference evidence="4" key="1">
    <citation type="journal article" date="2019" name="Int. J. Syst. Evol. Microbiol.">
        <title>The Global Catalogue of Microorganisms (GCM) 10K type strain sequencing project: providing services to taxonomists for standard genome sequencing and annotation.</title>
        <authorList>
            <consortium name="The Broad Institute Genomics Platform"/>
            <consortium name="The Broad Institute Genome Sequencing Center for Infectious Disease"/>
            <person name="Wu L."/>
            <person name="Ma J."/>
        </authorList>
    </citation>
    <scope>NUCLEOTIDE SEQUENCE [LARGE SCALE GENOMIC DNA]</scope>
    <source>
        <strain evidence="4">CGMCC 4.7330</strain>
    </source>
</reference>
<dbReference type="InterPro" id="IPR019692">
    <property type="entry name" value="CFP-6_PH"/>
</dbReference>
<evidence type="ECO:0000259" key="2">
    <source>
        <dbReference type="Pfam" id="PF10756"/>
    </source>
</evidence>
<proteinExistence type="predicted"/>
<dbReference type="Proteomes" id="UP001595696">
    <property type="component" value="Unassembled WGS sequence"/>
</dbReference>
<accession>A0ABV8DVN8</accession>
<evidence type="ECO:0000313" key="4">
    <source>
        <dbReference type="Proteomes" id="UP001595696"/>
    </source>
</evidence>
<gene>
    <name evidence="3" type="ORF">ACFO0B_17495</name>
</gene>
<keyword evidence="4" id="KW-1185">Reference proteome</keyword>
<dbReference type="EMBL" id="JBHSAX010000014">
    <property type="protein sequence ID" value="MFC3963789.1"/>
    <property type="molecule type" value="Genomic_DNA"/>
</dbReference>
<feature type="domain" description="Low molecular weight protein antigen 6 PH" evidence="2">
    <location>
        <begin position="63"/>
        <end position="146"/>
    </location>
</feature>
<protein>
    <submittedName>
        <fullName evidence="3">PH domain-containing protein</fullName>
    </submittedName>
</protein>
<feature type="transmembrane region" description="Helical" evidence="1">
    <location>
        <begin position="42"/>
        <end position="60"/>
    </location>
</feature>
<keyword evidence="1" id="KW-0812">Transmembrane</keyword>
<evidence type="ECO:0000313" key="3">
    <source>
        <dbReference type="EMBL" id="MFC3963789.1"/>
    </source>
</evidence>
<keyword evidence="1" id="KW-1133">Transmembrane helix</keyword>
<keyword evidence="1" id="KW-0472">Membrane</keyword>
<organism evidence="3 4">
    <name type="scientific">Nocardia jiangsuensis</name>
    <dbReference type="NCBI Taxonomy" id="1691563"/>
    <lineage>
        <taxon>Bacteria</taxon>
        <taxon>Bacillati</taxon>
        <taxon>Actinomycetota</taxon>
        <taxon>Actinomycetes</taxon>
        <taxon>Mycobacteriales</taxon>
        <taxon>Nocardiaceae</taxon>
        <taxon>Nocardia</taxon>
    </lineage>
</organism>